<dbReference type="InterPro" id="IPR003661">
    <property type="entry name" value="HisK_dim/P_dom"/>
</dbReference>
<dbReference type="PRINTS" id="PR00344">
    <property type="entry name" value="BCTRLSENSOR"/>
</dbReference>
<dbReference type="SUPFAM" id="SSF46689">
    <property type="entry name" value="Homeodomain-like"/>
    <property type="match status" value="1"/>
</dbReference>
<dbReference type="PROSITE" id="PS00041">
    <property type="entry name" value="HTH_ARAC_FAMILY_1"/>
    <property type="match status" value="1"/>
</dbReference>
<dbReference type="Gene3D" id="1.10.10.60">
    <property type="entry name" value="Homeodomain-like"/>
    <property type="match status" value="2"/>
</dbReference>
<dbReference type="InterPro" id="IPR005467">
    <property type="entry name" value="His_kinase_dom"/>
</dbReference>
<keyword evidence="6" id="KW-0804">Transcription</keyword>
<dbReference type="InterPro" id="IPR009057">
    <property type="entry name" value="Homeodomain-like_sf"/>
</dbReference>
<feature type="domain" description="Response regulatory" evidence="12">
    <location>
        <begin position="667"/>
        <end position="781"/>
    </location>
</feature>
<keyword evidence="9" id="KW-1133">Transmembrane helix</keyword>
<dbReference type="SUPFAM" id="SSF52172">
    <property type="entry name" value="CheY-like"/>
    <property type="match status" value="1"/>
</dbReference>
<evidence type="ECO:0000256" key="1">
    <source>
        <dbReference type="ARBA" id="ARBA00000085"/>
    </source>
</evidence>
<evidence type="ECO:0000259" key="10">
    <source>
        <dbReference type="PROSITE" id="PS01124"/>
    </source>
</evidence>
<dbReference type="InterPro" id="IPR004358">
    <property type="entry name" value="Sig_transdc_His_kin-like_C"/>
</dbReference>
<dbReference type="Pfam" id="PF02518">
    <property type="entry name" value="HATPase_c"/>
    <property type="match status" value="1"/>
</dbReference>
<dbReference type="Pfam" id="PF00072">
    <property type="entry name" value="Response_reg"/>
    <property type="match status" value="1"/>
</dbReference>
<keyword evidence="5" id="KW-0238">DNA-binding</keyword>
<dbReference type="PROSITE" id="PS51257">
    <property type="entry name" value="PROKAR_LIPOPROTEIN"/>
    <property type="match status" value="1"/>
</dbReference>
<dbReference type="Proteomes" id="UP000670776">
    <property type="component" value="Unassembled WGS sequence"/>
</dbReference>
<dbReference type="InterPro" id="IPR018060">
    <property type="entry name" value="HTH_AraC"/>
</dbReference>
<dbReference type="SMART" id="SM00387">
    <property type="entry name" value="HATPase_c"/>
    <property type="match status" value="1"/>
</dbReference>
<proteinExistence type="predicted"/>
<dbReference type="InterPro" id="IPR011006">
    <property type="entry name" value="CheY-like_superfamily"/>
</dbReference>
<dbReference type="SMART" id="SM00448">
    <property type="entry name" value="REC"/>
    <property type="match status" value="1"/>
</dbReference>
<evidence type="ECO:0000313" key="13">
    <source>
        <dbReference type="EMBL" id="MBP0902640.1"/>
    </source>
</evidence>
<feature type="domain" description="Histidine kinase" evidence="11">
    <location>
        <begin position="408"/>
        <end position="623"/>
    </location>
</feature>
<evidence type="ECO:0000256" key="3">
    <source>
        <dbReference type="ARBA" id="ARBA00022553"/>
    </source>
</evidence>
<dbReference type="InterPro" id="IPR036097">
    <property type="entry name" value="HisK_dim/P_sf"/>
</dbReference>
<feature type="transmembrane region" description="Helical" evidence="9">
    <location>
        <begin position="345"/>
        <end position="365"/>
    </location>
</feature>
<dbReference type="InterPro" id="IPR025997">
    <property type="entry name" value="SBP_2_dom"/>
</dbReference>
<reference evidence="13 14" key="1">
    <citation type="submission" date="2021-04" db="EMBL/GenBank/DDBJ databases">
        <title>Mariniflexile gromovii gen. nov., sp. nov., a gliding bacterium isolated from the sea urchin Strongylocentrotus intermedius.</title>
        <authorList>
            <person name="Ko S."/>
            <person name="Le V."/>
            <person name="Ahn C.-Y."/>
            <person name="Oh H.-M."/>
        </authorList>
    </citation>
    <scope>NUCLEOTIDE SEQUENCE [LARGE SCALE GENOMIC DNA]</scope>
    <source>
        <strain evidence="13 14">KCTC 12570</strain>
    </source>
</reference>
<dbReference type="PROSITE" id="PS01124">
    <property type="entry name" value="HTH_ARAC_FAMILY_2"/>
    <property type="match status" value="1"/>
</dbReference>
<dbReference type="Gene3D" id="3.40.50.2300">
    <property type="match status" value="3"/>
</dbReference>
<dbReference type="CDD" id="cd06308">
    <property type="entry name" value="PBP1_sensor_kinase-like"/>
    <property type="match status" value="1"/>
</dbReference>
<dbReference type="PANTHER" id="PTHR43547">
    <property type="entry name" value="TWO-COMPONENT HISTIDINE KINASE"/>
    <property type="match status" value="1"/>
</dbReference>
<dbReference type="CDD" id="cd00082">
    <property type="entry name" value="HisKA"/>
    <property type="match status" value="1"/>
</dbReference>
<evidence type="ECO:0000256" key="6">
    <source>
        <dbReference type="ARBA" id="ARBA00023163"/>
    </source>
</evidence>
<dbReference type="InterPro" id="IPR001789">
    <property type="entry name" value="Sig_transdc_resp-reg_receiver"/>
</dbReference>
<dbReference type="Gene3D" id="1.10.287.130">
    <property type="match status" value="1"/>
</dbReference>
<evidence type="ECO:0000313" key="14">
    <source>
        <dbReference type="Proteomes" id="UP000670776"/>
    </source>
</evidence>
<dbReference type="InterPro" id="IPR028082">
    <property type="entry name" value="Peripla_BP_I"/>
</dbReference>
<dbReference type="InterPro" id="IPR018062">
    <property type="entry name" value="HTH_AraC-typ_CS"/>
</dbReference>
<dbReference type="SUPFAM" id="SSF55874">
    <property type="entry name" value="ATPase domain of HSP90 chaperone/DNA topoisomerase II/histidine kinase"/>
    <property type="match status" value="1"/>
</dbReference>
<feature type="modified residue" description="4-aspartylphosphate" evidence="7">
    <location>
        <position position="714"/>
    </location>
</feature>
<dbReference type="EMBL" id="JAGJCB010000002">
    <property type="protein sequence ID" value="MBP0902640.1"/>
    <property type="molecule type" value="Genomic_DNA"/>
</dbReference>
<dbReference type="Pfam" id="PF00512">
    <property type="entry name" value="HisKA"/>
    <property type="match status" value="1"/>
</dbReference>
<dbReference type="PROSITE" id="PS50109">
    <property type="entry name" value="HIS_KIN"/>
    <property type="match status" value="1"/>
</dbReference>
<evidence type="ECO:0000259" key="11">
    <source>
        <dbReference type="PROSITE" id="PS50109"/>
    </source>
</evidence>
<protein>
    <recommendedName>
        <fullName evidence="2">histidine kinase</fullName>
        <ecNumber evidence="2">2.7.13.3</ecNumber>
    </recommendedName>
</protein>
<keyword evidence="9" id="KW-0472">Membrane</keyword>
<dbReference type="Pfam" id="PF12833">
    <property type="entry name" value="HTH_18"/>
    <property type="match status" value="1"/>
</dbReference>
<dbReference type="Gene3D" id="3.30.565.10">
    <property type="entry name" value="Histidine kinase-like ATPase, C-terminal domain"/>
    <property type="match status" value="1"/>
</dbReference>
<dbReference type="PANTHER" id="PTHR43547:SF2">
    <property type="entry name" value="HYBRID SIGNAL TRANSDUCTION HISTIDINE KINASE C"/>
    <property type="match status" value="1"/>
</dbReference>
<keyword evidence="9" id="KW-0812">Transmembrane</keyword>
<keyword evidence="3 7" id="KW-0597">Phosphoprotein</keyword>
<evidence type="ECO:0000256" key="9">
    <source>
        <dbReference type="SAM" id="Phobius"/>
    </source>
</evidence>
<dbReference type="SMART" id="SM00388">
    <property type="entry name" value="HisKA"/>
    <property type="match status" value="1"/>
</dbReference>
<dbReference type="SUPFAM" id="SSF47384">
    <property type="entry name" value="Homodimeric domain of signal transducing histidine kinase"/>
    <property type="match status" value="1"/>
</dbReference>
<comment type="caution">
    <text evidence="13">The sequence shown here is derived from an EMBL/GenBank/DDBJ whole genome shotgun (WGS) entry which is preliminary data.</text>
</comment>
<keyword evidence="8" id="KW-0175">Coiled coil</keyword>
<dbReference type="InterPro" id="IPR036890">
    <property type="entry name" value="HATPase_C_sf"/>
</dbReference>
<gene>
    <name evidence="13" type="ORF">J8H85_02260</name>
</gene>
<keyword evidence="4" id="KW-0805">Transcription regulation</keyword>
<sequence length="911" mass="103965">MSRIKIYTKFTYFILIMSFVLLGCNDNETKTYKIGFSQCISKDDWRKAMDHEMHVEVSLHTDIDLTVFQANEDIELQKKQIEFMINNGFDVIVISPLRPDPLVPLVEKAYDKGIPVIIVDRKINSQKFTAFVGANNIDVGRNAANYIASLNEKKANVLEIKGSDNSSPVIERHFGFHQIVKSEASLSVVYSIKDEEIEQQIPQILDSLSVKPINFVFAFNDNIAYNTWKIAKSKGLEKNIKFIGVDGLNGPNNGIDLVQNGVLSATILYPTGGHEAIKIAMKILRNENVPKNNKLNTTIIDYRNAEIMKNQYDRINKHQKDIEIQQQKIKKQEQTYSTQNNILKVLLGLLIISVLLAAFSIYSVYNIKKKKRELEIRNKKITVQRNQIKKIAKEVKISNDARVNFFTGLSHEFKTPITLILSSTESLAENKAIKDSKLLSEVGLIFNNSKRLLRLINQLLDFRKVEDRKFVLRASNTNLYQFSNIIFKDFEREAQRRNINFTISTNNEDLSVYIDRNLMDKVYFNLLSNAFKFTPNNGEISIEIQDELDSNFVKIHFKDSGIGIPKKEMDNVFLAFFQGSNNNKASSGIGLHLSKEFIEMHKGSIEVISKHGTEFIITLYKDKAHLNSDEIIYEADIIDSSLLNSNLDYEDDSFSEPLVVNDEDNYSVLVIEDNVDLVKFLRTKLSAEYTVHVSDGSDAIEKAFELIPDIILCDINLPDKNGFDICEILKKDLRTSHIPTIILTALNNKESYIKGLESGADLYLTKPFSFAILAQSIKTLIYNREKLRYYFVNNVHSIDESSSFGSMEQQFVSDLNKIINMNMDNSKFSVENLANDLNISRIQLYRKMKAIMGVNISDYIQNIRLEKAKNMLINTPLTISEIAYATGFSSPNYFSTSFKSKFNKSPKAFRG</sequence>
<evidence type="ECO:0000256" key="2">
    <source>
        <dbReference type="ARBA" id="ARBA00012438"/>
    </source>
</evidence>
<dbReference type="EC" id="2.7.13.3" evidence="2"/>
<dbReference type="InterPro" id="IPR003594">
    <property type="entry name" value="HATPase_dom"/>
</dbReference>
<evidence type="ECO:0000256" key="4">
    <source>
        <dbReference type="ARBA" id="ARBA00023015"/>
    </source>
</evidence>
<organism evidence="13 14">
    <name type="scientific">Mariniflexile gromovii</name>
    <dbReference type="NCBI Taxonomy" id="362523"/>
    <lineage>
        <taxon>Bacteria</taxon>
        <taxon>Pseudomonadati</taxon>
        <taxon>Bacteroidota</taxon>
        <taxon>Flavobacteriia</taxon>
        <taxon>Flavobacteriales</taxon>
        <taxon>Flavobacteriaceae</taxon>
        <taxon>Mariniflexile</taxon>
    </lineage>
</organism>
<comment type="catalytic activity">
    <reaction evidence="1">
        <text>ATP + protein L-histidine = ADP + protein N-phospho-L-histidine.</text>
        <dbReference type="EC" id="2.7.13.3"/>
    </reaction>
</comment>
<evidence type="ECO:0000256" key="5">
    <source>
        <dbReference type="ARBA" id="ARBA00023125"/>
    </source>
</evidence>
<name>A0ABS4BPX4_9FLAO</name>
<feature type="coiled-coil region" evidence="8">
    <location>
        <begin position="308"/>
        <end position="335"/>
    </location>
</feature>
<keyword evidence="14" id="KW-1185">Reference proteome</keyword>
<dbReference type="Pfam" id="PF13407">
    <property type="entry name" value="Peripla_BP_4"/>
    <property type="match status" value="1"/>
</dbReference>
<feature type="domain" description="HTH araC/xylS-type" evidence="10">
    <location>
        <begin position="813"/>
        <end position="911"/>
    </location>
</feature>
<evidence type="ECO:0000256" key="8">
    <source>
        <dbReference type="SAM" id="Coils"/>
    </source>
</evidence>
<evidence type="ECO:0000259" key="12">
    <source>
        <dbReference type="PROSITE" id="PS50110"/>
    </source>
</evidence>
<evidence type="ECO:0000256" key="7">
    <source>
        <dbReference type="PROSITE-ProRule" id="PRU00169"/>
    </source>
</evidence>
<accession>A0ABS4BPX4</accession>
<dbReference type="SMART" id="SM00342">
    <property type="entry name" value="HTH_ARAC"/>
    <property type="match status" value="1"/>
</dbReference>
<dbReference type="SUPFAM" id="SSF53822">
    <property type="entry name" value="Periplasmic binding protein-like I"/>
    <property type="match status" value="1"/>
</dbReference>
<dbReference type="PROSITE" id="PS50110">
    <property type="entry name" value="RESPONSE_REGULATORY"/>
    <property type="match status" value="1"/>
</dbReference>